<dbReference type="InterPro" id="IPR005123">
    <property type="entry name" value="Oxoglu/Fe-dep_dioxygenase_dom"/>
</dbReference>
<keyword evidence="4" id="KW-0479">Metal-binding</keyword>
<keyword evidence="8" id="KW-0408">Iron</keyword>
<dbReference type="PANTHER" id="PTHR14049:SF9">
    <property type="entry name" value="PROCOLLAGEN-PROLINE 3-DIOXYGENASE"/>
    <property type="match status" value="1"/>
</dbReference>
<evidence type="ECO:0000256" key="7">
    <source>
        <dbReference type="ARBA" id="ARBA00023002"/>
    </source>
</evidence>
<dbReference type="GO" id="GO:0031418">
    <property type="term" value="F:L-ascorbic acid binding"/>
    <property type="evidence" value="ECO:0007669"/>
    <property type="project" value="InterPro"/>
</dbReference>
<evidence type="ECO:0000256" key="2">
    <source>
        <dbReference type="ARBA" id="ARBA00001962"/>
    </source>
</evidence>
<dbReference type="Pfam" id="PF13640">
    <property type="entry name" value="2OG-FeII_Oxy_3"/>
    <property type="match status" value="1"/>
</dbReference>
<comment type="cofactor">
    <cofactor evidence="1">
        <name>L-ascorbate</name>
        <dbReference type="ChEBI" id="CHEBI:38290"/>
    </cofactor>
</comment>
<dbReference type="EMBL" id="CM007906">
    <property type="protein sequence ID" value="OTF87818.1"/>
    <property type="molecule type" value="Genomic_DNA"/>
</dbReference>
<dbReference type="InterPro" id="IPR044862">
    <property type="entry name" value="Pro_4_hyd_alph_FE2OG_OXY"/>
</dbReference>
<evidence type="ECO:0000256" key="4">
    <source>
        <dbReference type="ARBA" id="ARBA00022723"/>
    </source>
</evidence>
<dbReference type="EC" id="1.14.11.7" evidence="3"/>
<dbReference type="PANTHER" id="PTHR14049">
    <property type="entry name" value="LEPRECAN 1"/>
    <property type="match status" value="1"/>
</dbReference>
<evidence type="ECO:0000256" key="3">
    <source>
        <dbReference type="ARBA" id="ARBA00012262"/>
    </source>
</evidence>
<protein>
    <recommendedName>
        <fullName evidence="3">procollagen-proline 3-dioxygenase</fullName>
        <ecNumber evidence="3">1.14.11.7</ecNumber>
    </recommendedName>
</protein>
<evidence type="ECO:0000256" key="8">
    <source>
        <dbReference type="ARBA" id="ARBA00023004"/>
    </source>
</evidence>
<dbReference type="InParanoid" id="A0A251RTN4"/>
<dbReference type="Gene3D" id="2.60.120.620">
    <property type="entry name" value="q2cbj1_9rhob like domain"/>
    <property type="match status" value="1"/>
</dbReference>
<keyword evidence="6" id="KW-0223">Dioxygenase</keyword>
<evidence type="ECO:0000313" key="11">
    <source>
        <dbReference type="EMBL" id="OTF87818.1"/>
    </source>
</evidence>
<dbReference type="GO" id="GO:0019797">
    <property type="term" value="F:procollagen-proline 3-dioxygenase activity"/>
    <property type="evidence" value="ECO:0007669"/>
    <property type="project" value="UniProtKB-EC"/>
</dbReference>
<dbReference type="GO" id="GO:0005506">
    <property type="term" value="F:iron ion binding"/>
    <property type="evidence" value="ECO:0007669"/>
    <property type="project" value="InterPro"/>
</dbReference>
<dbReference type="STRING" id="4232.A0A251RTN4"/>
<evidence type="ECO:0000256" key="6">
    <source>
        <dbReference type="ARBA" id="ARBA00022964"/>
    </source>
</evidence>
<keyword evidence="7 10" id="KW-0560">Oxidoreductase</keyword>
<reference evidence="10" key="3">
    <citation type="submission" date="2020-06" db="EMBL/GenBank/DDBJ databases">
        <title>Helianthus annuus Genome sequencing and assembly Release 2.</title>
        <authorList>
            <person name="Gouzy J."/>
            <person name="Langlade N."/>
            <person name="Munos S."/>
        </authorList>
    </citation>
    <scope>NUCLEOTIDE SEQUENCE</scope>
    <source>
        <tissue evidence="10">Leaves</tissue>
    </source>
</reference>
<evidence type="ECO:0000259" key="9">
    <source>
        <dbReference type="PROSITE" id="PS51471"/>
    </source>
</evidence>
<dbReference type="PROSITE" id="PS51471">
    <property type="entry name" value="FE2OG_OXY"/>
    <property type="match status" value="1"/>
</dbReference>
<evidence type="ECO:0000256" key="1">
    <source>
        <dbReference type="ARBA" id="ARBA00001961"/>
    </source>
</evidence>
<gene>
    <name evidence="11" type="ORF">HannXRQ_Chr17g0566161</name>
    <name evidence="10" type="ORF">HanXRQr2_Chr17g0826081</name>
</gene>
<dbReference type="InterPro" id="IPR006620">
    <property type="entry name" value="Pro_4_hyd_alph"/>
</dbReference>
<organism evidence="11 12">
    <name type="scientific">Helianthus annuus</name>
    <name type="common">Common sunflower</name>
    <dbReference type="NCBI Taxonomy" id="4232"/>
    <lineage>
        <taxon>Eukaryota</taxon>
        <taxon>Viridiplantae</taxon>
        <taxon>Streptophyta</taxon>
        <taxon>Embryophyta</taxon>
        <taxon>Tracheophyta</taxon>
        <taxon>Spermatophyta</taxon>
        <taxon>Magnoliopsida</taxon>
        <taxon>eudicotyledons</taxon>
        <taxon>Gunneridae</taxon>
        <taxon>Pentapetalae</taxon>
        <taxon>asterids</taxon>
        <taxon>campanulids</taxon>
        <taxon>Asterales</taxon>
        <taxon>Asteraceae</taxon>
        <taxon>Asteroideae</taxon>
        <taxon>Heliantheae alliance</taxon>
        <taxon>Heliantheae</taxon>
        <taxon>Helianthus</taxon>
    </lineage>
</organism>
<dbReference type="InterPro" id="IPR039575">
    <property type="entry name" value="P3H"/>
</dbReference>
<accession>A0A251RTN4</accession>
<dbReference type="AlphaFoldDB" id="A0A251RTN4"/>
<dbReference type="SMART" id="SM00702">
    <property type="entry name" value="P4Hc"/>
    <property type="match status" value="1"/>
</dbReference>
<reference evidence="11" key="2">
    <citation type="submission" date="2017-02" db="EMBL/GenBank/DDBJ databases">
        <title>Sunflower complete genome.</title>
        <authorList>
            <person name="Langlade N."/>
            <person name="Munos S."/>
        </authorList>
    </citation>
    <scope>NUCLEOTIDE SEQUENCE [LARGE SCALE GENOMIC DNA]</scope>
    <source>
        <tissue evidence="11">Leaves</tissue>
    </source>
</reference>
<evidence type="ECO:0000313" key="12">
    <source>
        <dbReference type="Proteomes" id="UP000215914"/>
    </source>
</evidence>
<name>A0A251RTN4_HELAN</name>
<dbReference type="EMBL" id="MNCJ02000332">
    <property type="protein sequence ID" value="KAF5757384.1"/>
    <property type="molecule type" value="Genomic_DNA"/>
</dbReference>
<keyword evidence="5" id="KW-0677">Repeat</keyword>
<reference evidence="10 12" key="1">
    <citation type="journal article" date="2017" name="Nature">
        <title>The sunflower genome provides insights into oil metabolism, flowering and Asterid evolution.</title>
        <authorList>
            <person name="Badouin H."/>
            <person name="Gouzy J."/>
            <person name="Grassa C.J."/>
            <person name="Murat F."/>
            <person name="Staton S.E."/>
            <person name="Cottret L."/>
            <person name="Lelandais-Briere C."/>
            <person name="Owens G.L."/>
            <person name="Carrere S."/>
            <person name="Mayjonade B."/>
            <person name="Legrand L."/>
            <person name="Gill N."/>
            <person name="Kane N.C."/>
            <person name="Bowers J.E."/>
            <person name="Hubner S."/>
            <person name="Bellec A."/>
            <person name="Berard A."/>
            <person name="Berges H."/>
            <person name="Blanchet N."/>
            <person name="Boniface M.C."/>
            <person name="Brunel D."/>
            <person name="Catrice O."/>
            <person name="Chaidir N."/>
            <person name="Claudel C."/>
            <person name="Donnadieu C."/>
            <person name="Faraut T."/>
            <person name="Fievet G."/>
            <person name="Helmstetter N."/>
            <person name="King M."/>
            <person name="Knapp S.J."/>
            <person name="Lai Z."/>
            <person name="Le Paslier M.C."/>
            <person name="Lippi Y."/>
            <person name="Lorenzon L."/>
            <person name="Mandel J.R."/>
            <person name="Marage G."/>
            <person name="Marchand G."/>
            <person name="Marquand E."/>
            <person name="Bret-Mestries E."/>
            <person name="Morien E."/>
            <person name="Nambeesan S."/>
            <person name="Nguyen T."/>
            <person name="Pegot-Espagnet P."/>
            <person name="Pouilly N."/>
            <person name="Raftis F."/>
            <person name="Sallet E."/>
            <person name="Schiex T."/>
            <person name="Thomas J."/>
            <person name="Vandecasteele C."/>
            <person name="Vares D."/>
            <person name="Vear F."/>
            <person name="Vautrin S."/>
            <person name="Crespi M."/>
            <person name="Mangin B."/>
            <person name="Burke J.M."/>
            <person name="Salse J."/>
            <person name="Munos S."/>
            <person name="Vincourt P."/>
            <person name="Rieseberg L.H."/>
            <person name="Langlade N.B."/>
        </authorList>
    </citation>
    <scope>NUCLEOTIDE SEQUENCE [LARGE SCALE GENOMIC DNA]</scope>
    <source>
        <strain evidence="12">cv. SF193</strain>
        <tissue evidence="10">Leaves</tissue>
    </source>
</reference>
<proteinExistence type="predicted"/>
<comment type="cofactor">
    <cofactor evidence="2">
        <name>Fe cation</name>
        <dbReference type="ChEBI" id="CHEBI:24875"/>
    </cofactor>
</comment>
<evidence type="ECO:0000313" key="10">
    <source>
        <dbReference type="EMBL" id="KAF5757384.1"/>
    </source>
</evidence>
<sequence>MAETEHPRHILHGFLSPNICKELEFIHKSCSTIGYRQSVFSTTLPHLIATNSPHLIMPFIPLREKLKEKVEEFFGCEYELFIEFTGLISWTKGASIGWHSDDNRPYLKQRDYAAVCYLNSYGVDFGGGLFHFQDGEPATFVPMAGDALIYTADSRNVHSVDEITHGERLTLTLWFSRDKSHDEDYKLVSFLTKLPLNYPNTGSNAYLPLPASQNMYWFPPEQSETYESGFDIRCARLHVLGYQLYSKNASFVADAQSSRDFSDIILEPLRVVRGSDLFDYEFANILHLLQVVQFYHWKAPELKLSEVKTEPAKIVSVSASQQENIRLLKLELLKDQHLVETIFQSGMYGEHVEHDLVKFSGMVGLWESYTSNLWHDLVLRLPKWIENQSIFVDTSVE</sequence>
<dbReference type="Proteomes" id="UP000215914">
    <property type="component" value="Chromosome 17"/>
</dbReference>
<dbReference type="OMA" id="VQFYCWK"/>
<keyword evidence="12" id="KW-1185">Reference proteome</keyword>
<dbReference type="Gramene" id="mRNA:HanXRQr2_Chr17g0826081">
    <property type="protein sequence ID" value="mRNA:HanXRQr2_Chr17g0826081"/>
    <property type="gene ID" value="HanXRQr2_Chr17g0826081"/>
</dbReference>
<evidence type="ECO:0000256" key="5">
    <source>
        <dbReference type="ARBA" id="ARBA00022737"/>
    </source>
</evidence>
<dbReference type="FunCoup" id="A0A251RTN4">
    <property type="interactions" value="1891"/>
</dbReference>
<dbReference type="GO" id="GO:0032963">
    <property type="term" value="P:collagen metabolic process"/>
    <property type="evidence" value="ECO:0007669"/>
    <property type="project" value="InterPro"/>
</dbReference>
<feature type="domain" description="Fe2OG dioxygenase" evidence="9">
    <location>
        <begin position="69"/>
        <end position="177"/>
    </location>
</feature>